<dbReference type="Gene3D" id="2.60.40.2950">
    <property type="match status" value="1"/>
</dbReference>
<accession>A0ABS2ZNY4</accession>
<gene>
    <name evidence="2" type="ORF">JYA63_02090</name>
</gene>
<feature type="transmembrane region" description="Helical" evidence="1">
    <location>
        <begin position="6"/>
        <end position="29"/>
    </location>
</feature>
<name>A0ABS2ZNY4_9BACL</name>
<comment type="caution">
    <text evidence="2">The sequence shown here is derived from an EMBL/GenBank/DDBJ whole genome shotgun (WGS) entry which is preliminary data.</text>
</comment>
<keyword evidence="1" id="KW-1133">Transmembrane helix</keyword>
<dbReference type="Proteomes" id="UP001296923">
    <property type="component" value="Unassembled WGS sequence"/>
</dbReference>
<feature type="transmembrane region" description="Helical" evidence="1">
    <location>
        <begin position="41"/>
        <end position="60"/>
    </location>
</feature>
<keyword evidence="1" id="KW-0472">Membrane</keyword>
<keyword evidence="1" id="KW-0812">Transmembrane</keyword>
<dbReference type="RefSeq" id="WP_205724299.1">
    <property type="nucleotide sequence ID" value="NZ_JAFHKR010000035.1"/>
</dbReference>
<dbReference type="EMBL" id="JAFHKR010000035">
    <property type="protein sequence ID" value="MBN3553047.1"/>
    <property type="molecule type" value="Genomic_DNA"/>
</dbReference>
<protein>
    <submittedName>
        <fullName evidence="2">Uncharacterized protein</fullName>
    </submittedName>
</protein>
<sequence>MSFQSLYFWGNIVGVSIGLFVAISTFIHYRKLNQTGRAIRWFIGSLTVCLIFVNGLIKIVEIMDDHMRKEAFELLDESFKERGDPNNESYDNLEIVVTPDKQRSSTSYNIYVANFNKQYSYKGKIKITIRNKKDKKVFTHVTETITIKPGEKKEIENTLYDTWHPGYSWRWLGELKK</sequence>
<organism evidence="2 3">
    <name type="scientific">Fictibacillus nanhaiensis</name>
    <dbReference type="NCBI Taxonomy" id="742169"/>
    <lineage>
        <taxon>Bacteria</taxon>
        <taxon>Bacillati</taxon>
        <taxon>Bacillota</taxon>
        <taxon>Bacilli</taxon>
        <taxon>Bacillales</taxon>
        <taxon>Fictibacillaceae</taxon>
        <taxon>Fictibacillus</taxon>
    </lineage>
</organism>
<evidence type="ECO:0000313" key="2">
    <source>
        <dbReference type="EMBL" id="MBN3553047.1"/>
    </source>
</evidence>
<proteinExistence type="predicted"/>
<evidence type="ECO:0000256" key="1">
    <source>
        <dbReference type="SAM" id="Phobius"/>
    </source>
</evidence>
<reference evidence="2 3" key="1">
    <citation type="submission" date="2021-01" db="EMBL/GenBank/DDBJ databases">
        <title>Genome Sequencing of Type Strains.</title>
        <authorList>
            <person name="Lemaire J.F."/>
            <person name="Inderbitzin P."/>
            <person name="Collins S.B."/>
            <person name="Wespe N."/>
            <person name="Knight-Connoni V."/>
        </authorList>
    </citation>
    <scope>NUCLEOTIDE SEQUENCE [LARGE SCALE GENOMIC DNA]</scope>
    <source>
        <strain evidence="2 3">DSM 23009</strain>
    </source>
</reference>
<evidence type="ECO:0000313" key="3">
    <source>
        <dbReference type="Proteomes" id="UP001296923"/>
    </source>
</evidence>
<keyword evidence="3" id="KW-1185">Reference proteome</keyword>